<evidence type="ECO:0000313" key="3">
    <source>
        <dbReference type="Proteomes" id="UP000007015"/>
    </source>
</evidence>
<organism evidence="2 3">
    <name type="scientific">Oryza sativa subsp. indica</name>
    <name type="common">Rice</name>
    <dbReference type="NCBI Taxonomy" id="39946"/>
    <lineage>
        <taxon>Eukaryota</taxon>
        <taxon>Viridiplantae</taxon>
        <taxon>Streptophyta</taxon>
        <taxon>Embryophyta</taxon>
        <taxon>Tracheophyta</taxon>
        <taxon>Spermatophyta</taxon>
        <taxon>Magnoliopsida</taxon>
        <taxon>Liliopsida</taxon>
        <taxon>Poales</taxon>
        <taxon>Poaceae</taxon>
        <taxon>BOP clade</taxon>
        <taxon>Oryzoideae</taxon>
        <taxon>Oryzeae</taxon>
        <taxon>Oryzinae</taxon>
        <taxon>Oryza</taxon>
        <taxon>Oryza sativa</taxon>
    </lineage>
</organism>
<sequence length="65" mass="6942">MAIDGSPAIRLPGQQRWANGSGGGRGLAGLAAARPQPLAVRSERSGNNQQLRTESQLRDKMVRQC</sequence>
<evidence type="ECO:0000313" key="2">
    <source>
        <dbReference type="EMBL" id="EAY88727.1"/>
    </source>
</evidence>
<proteinExistence type="predicted"/>
<dbReference type="HOGENOM" id="CLU_2853782_0_0_1"/>
<gene>
    <name evidence="2" type="ORF">OsI_10203</name>
</gene>
<dbReference type="Proteomes" id="UP000007015">
    <property type="component" value="Chromosome 3"/>
</dbReference>
<dbReference type="AlphaFoldDB" id="A2XD17"/>
<evidence type="ECO:0000256" key="1">
    <source>
        <dbReference type="SAM" id="MobiDB-lite"/>
    </source>
</evidence>
<accession>A2XD17</accession>
<dbReference type="Gramene" id="BGIOSGA011955-TA">
    <property type="protein sequence ID" value="BGIOSGA011955-PA"/>
    <property type="gene ID" value="BGIOSGA011955"/>
</dbReference>
<protein>
    <submittedName>
        <fullName evidence="2">Uncharacterized protein</fullName>
    </submittedName>
</protein>
<feature type="compositionally biased region" description="Polar residues" evidence="1">
    <location>
        <begin position="45"/>
        <end position="54"/>
    </location>
</feature>
<feature type="compositionally biased region" description="Basic and acidic residues" evidence="1">
    <location>
        <begin position="55"/>
        <end position="65"/>
    </location>
</feature>
<dbReference type="EMBL" id="CM000128">
    <property type="protein sequence ID" value="EAY88727.1"/>
    <property type="molecule type" value="Genomic_DNA"/>
</dbReference>
<reference evidence="2 3" key="1">
    <citation type="journal article" date="2005" name="PLoS Biol.">
        <title>The genomes of Oryza sativa: a history of duplications.</title>
        <authorList>
            <person name="Yu J."/>
            <person name="Wang J."/>
            <person name="Lin W."/>
            <person name="Li S."/>
            <person name="Li H."/>
            <person name="Zhou J."/>
            <person name="Ni P."/>
            <person name="Dong W."/>
            <person name="Hu S."/>
            <person name="Zeng C."/>
            <person name="Zhang J."/>
            <person name="Zhang Y."/>
            <person name="Li R."/>
            <person name="Xu Z."/>
            <person name="Li S."/>
            <person name="Li X."/>
            <person name="Zheng H."/>
            <person name="Cong L."/>
            <person name="Lin L."/>
            <person name="Yin J."/>
            <person name="Geng J."/>
            <person name="Li G."/>
            <person name="Shi J."/>
            <person name="Liu J."/>
            <person name="Lv H."/>
            <person name="Li J."/>
            <person name="Wang J."/>
            <person name="Deng Y."/>
            <person name="Ran L."/>
            <person name="Shi X."/>
            <person name="Wang X."/>
            <person name="Wu Q."/>
            <person name="Li C."/>
            <person name="Ren X."/>
            <person name="Wang J."/>
            <person name="Wang X."/>
            <person name="Li D."/>
            <person name="Liu D."/>
            <person name="Zhang X."/>
            <person name="Ji Z."/>
            <person name="Zhao W."/>
            <person name="Sun Y."/>
            <person name="Zhang Z."/>
            <person name="Bao J."/>
            <person name="Han Y."/>
            <person name="Dong L."/>
            <person name="Ji J."/>
            <person name="Chen P."/>
            <person name="Wu S."/>
            <person name="Liu J."/>
            <person name="Xiao Y."/>
            <person name="Bu D."/>
            <person name="Tan J."/>
            <person name="Yang L."/>
            <person name="Ye C."/>
            <person name="Zhang J."/>
            <person name="Xu J."/>
            <person name="Zhou Y."/>
            <person name="Yu Y."/>
            <person name="Zhang B."/>
            <person name="Zhuang S."/>
            <person name="Wei H."/>
            <person name="Liu B."/>
            <person name="Lei M."/>
            <person name="Yu H."/>
            <person name="Li Y."/>
            <person name="Xu H."/>
            <person name="Wei S."/>
            <person name="He X."/>
            <person name="Fang L."/>
            <person name="Zhang Z."/>
            <person name="Zhang Y."/>
            <person name="Huang X."/>
            <person name="Su Z."/>
            <person name="Tong W."/>
            <person name="Li J."/>
            <person name="Tong Z."/>
            <person name="Li S."/>
            <person name="Ye J."/>
            <person name="Wang L."/>
            <person name="Fang L."/>
            <person name="Lei T."/>
            <person name="Chen C."/>
            <person name="Chen H."/>
            <person name="Xu Z."/>
            <person name="Li H."/>
            <person name="Huang H."/>
            <person name="Zhang F."/>
            <person name="Xu H."/>
            <person name="Li N."/>
            <person name="Zhao C."/>
            <person name="Li S."/>
            <person name="Dong L."/>
            <person name="Huang Y."/>
            <person name="Li L."/>
            <person name="Xi Y."/>
            <person name="Qi Q."/>
            <person name="Li W."/>
            <person name="Zhang B."/>
            <person name="Hu W."/>
            <person name="Zhang Y."/>
            <person name="Tian X."/>
            <person name="Jiao Y."/>
            <person name="Liang X."/>
            <person name="Jin J."/>
            <person name="Gao L."/>
            <person name="Zheng W."/>
            <person name="Hao B."/>
            <person name="Liu S."/>
            <person name="Wang W."/>
            <person name="Yuan L."/>
            <person name="Cao M."/>
            <person name="McDermott J."/>
            <person name="Samudrala R."/>
            <person name="Wang J."/>
            <person name="Wong G.K."/>
            <person name="Yang H."/>
        </authorList>
    </citation>
    <scope>NUCLEOTIDE SEQUENCE [LARGE SCALE GENOMIC DNA]</scope>
    <source>
        <strain evidence="3">cv. 93-11</strain>
    </source>
</reference>
<name>A2XD17_ORYSI</name>
<keyword evidence="3" id="KW-1185">Reference proteome</keyword>
<feature type="region of interest" description="Disordered" evidence="1">
    <location>
        <begin position="1"/>
        <end position="65"/>
    </location>
</feature>